<dbReference type="GO" id="GO:0005412">
    <property type="term" value="F:D-glucose:sodium symporter activity"/>
    <property type="evidence" value="ECO:0007669"/>
    <property type="project" value="TreeGrafter"/>
</dbReference>
<accession>A0A0F9DS86</accession>
<comment type="subcellular location">
    <subcellularLocation>
        <location evidence="1">Membrane</location>
        <topology evidence="1">Multi-pass membrane protein</topology>
    </subcellularLocation>
</comment>
<dbReference type="PANTHER" id="PTHR11819:SF195">
    <property type="entry name" value="SODIUM_GLUCOSE COTRANSPORTER 4"/>
    <property type="match status" value="1"/>
</dbReference>
<feature type="transmembrane region" description="Helical" evidence="6">
    <location>
        <begin position="82"/>
        <end position="100"/>
    </location>
</feature>
<dbReference type="PANTHER" id="PTHR11819">
    <property type="entry name" value="SOLUTE CARRIER FAMILY 5"/>
    <property type="match status" value="1"/>
</dbReference>
<dbReference type="Pfam" id="PF00474">
    <property type="entry name" value="SSF"/>
    <property type="match status" value="1"/>
</dbReference>
<keyword evidence="3 6" id="KW-0812">Transmembrane</keyword>
<evidence type="ECO:0000313" key="7">
    <source>
        <dbReference type="EMBL" id="KKL20531.1"/>
    </source>
</evidence>
<evidence type="ECO:0000256" key="4">
    <source>
        <dbReference type="ARBA" id="ARBA00022989"/>
    </source>
</evidence>
<dbReference type="InterPro" id="IPR038377">
    <property type="entry name" value="Na/Glc_symporter_sf"/>
</dbReference>
<evidence type="ECO:0000256" key="3">
    <source>
        <dbReference type="ARBA" id="ARBA00022692"/>
    </source>
</evidence>
<evidence type="ECO:0000256" key="2">
    <source>
        <dbReference type="ARBA" id="ARBA00006434"/>
    </source>
</evidence>
<evidence type="ECO:0000256" key="5">
    <source>
        <dbReference type="ARBA" id="ARBA00023136"/>
    </source>
</evidence>
<reference evidence="7" key="1">
    <citation type="journal article" date="2015" name="Nature">
        <title>Complex archaea that bridge the gap between prokaryotes and eukaryotes.</title>
        <authorList>
            <person name="Spang A."/>
            <person name="Saw J.H."/>
            <person name="Jorgensen S.L."/>
            <person name="Zaremba-Niedzwiedzka K."/>
            <person name="Martijn J."/>
            <person name="Lind A.E."/>
            <person name="van Eijk R."/>
            <person name="Schleper C."/>
            <person name="Guy L."/>
            <person name="Ettema T.J."/>
        </authorList>
    </citation>
    <scope>NUCLEOTIDE SEQUENCE</scope>
</reference>
<evidence type="ECO:0000256" key="1">
    <source>
        <dbReference type="ARBA" id="ARBA00004141"/>
    </source>
</evidence>
<dbReference type="GO" id="GO:0005886">
    <property type="term" value="C:plasma membrane"/>
    <property type="evidence" value="ECO:0007669"/>
    <property type="project" value="TreeGrafter"/>
</dbReference>
<feature type="non-terminal residue" evidence="7">
    <location>
        <position position="212"/>
    </location>
</feature>
<dbReference type="PROSITE" id="PS50283">
    <property type="entry name" value="NA_SOLUT_SYMP_3"/>
    <property type="match status" value="1"/>
</dbReference>
<keyword evidence="4 6" id="KW-1133">Transmembrane helix</keyword>
<protein>
    <submittedName>
        <fullName evidence="7">Uncharacterized protein</fullName>
    </submittedName>
</protein>
<dbReference type="InterPro" id="IPR001734">
    <property type="entry name" value="Na/solute_symporter"/>
</dbReference>
<sequence>MGNLLTTLDVVIFFGSLIAVMGIGLWAGRKEDTSADYYLAGKTTRWWGVAGSIFGSNVSANHIIGFVGLGFSVGFAQSHFEITAIAGLLLLCYGFLPVYRKLNLYTLSQYLCRRYDDRSRICYAVIMLAIMVIIGMVPGFYIGSRSLNILLQGGPGPIDPTWYKMGILLMALVTGTYTILGGLKAVIVTDVIQSIMLLVAGLTVAAITFSQP</sequence>
<feature type="transmembrane region" description="Helical" evidence="6">
    <location>
        <begin position="187"/>
        <end position="209"/>
    </location>
</feature>
<dbReference type="AlphaFoldDB" id="A0A0F9DS86"/>
<proteinExistence type="inferred from homology"/>
<feature type="transmembrane region" description="Helical" evidence="6">
    <location>
        <begin position="121"/>
        <end position="142"/>
    </location>
</feature>
<comment type="similarity">
    <text evidence="2">Belongs to the sodium:solute symporter (SSF) (TC 2.A.21) family.</text>
</comment>
<gene>
    <name evidence="7" type="ORF">LCGC14_2454540</name>
</gene>
<dbReference type="Gene3D" id="1.20.1730.10">
    <property type="entry name" value="Sodium/glucose cotransporter"/>
    <property type="match status" value="1"/>
</dbReference>
<dbReference type="EMBL" id="LAZR01038063">
    <property type="protein sequence ID" value="KKL20531.1"/>
    <property type="molecule type" value="Genomic_DNA"/>
</dbReference>
<name>A0A0F9DS86_9ZZZZ</name>
<keyword evidence="5 6" id="KW-0472">Membrane</keyword>
<organism evidence="7">
    <name type="scientific">marine sediment metagenome</name>
    <dbReference type="NCBI Taxonomy" id="412755"/>
    <lineage>
        <taxon>unclassified sequences</taxon>
        <taxon>metagenomes</taxon>
        <taxon>ecological metagenomes</taxon>
    </lineage>
</organism>
<evidence type="ECO:0000256" key="6">
    <source>
        <dbReference type="SAM" id="Phobius"/>
    </source>
</evidence>
<comment type="caution">
    <text evidence="7">The sequence shown here is derived from an EMBL/GenBank/DDBJ whole genome shotgun (WGS) entry which is preliminary data.</text>
</comment>
<feature type="transmembrane region" description="Helical" evidence="6">
    <location>
        <begin position="6"/>
        <end position="28"/>
    </location>
</feature>
<feature type="transmembrane region" description="Helical" evidence="6">
    <location>
        <begin position="49"/>
        <end position="76"/>
    </location>
</feature>
<feature type="transmembrane region" description="Helical" evidence="6">
    <location>
        <begin position="162"/>
        <end position="180"/>
    </location>
</feature>